<feature type="region of interest" description="Disordered" evidence="2">
    <location>
        <begin position="745"/>
        <end position="765"/>
    </location>
</feature>
<dbReference type="VEuPathDB" id="FungiDB:SCHCODRAFT_02671031"/>
<feature type="compositionally biased region" description="Basic residues" evidence="2">
    <location>
        <begin position="604"/>
        <end position="615"/>
    </location>
</feature>
<feature type="non-terminal residue" evidence="3">
    <location>
        <position position="1232"/>
    </location>
</feature>
<dbReference type="Proteomes" id="UP000007431">
    <property type="component" value="Unassembled WGS sequence"/>
</dbReference>
<feature type="coiled-coil region" evidence="1">
    <location>
        <begin position="175"/>
        <end position="202"/>
    </location>
</feature>
<dbReference type="InParanoid" id="D8QE66"/>
<evidence type="ECO:0000256" key="2">
    <source>
        <dbReference type="SAM" id="MobiDB-lite"/>
    </source>
</evidence>
<feature type="compositionally biased region" description="Acidic residues" evidence="2">
    <location>
        <begin position="569"/>
        <end position="583"/>
    </location>
</feature>
<reference evidence="3 4" key="1">
    <citation type="journal article" date="2010" name="Nat. Biotechnol.">
        <title>Genome sequence of the model mushroom Schizophyllum commune.</title>
        <authorList>
            <person name="Ohm R.A."/>
            <person name="de Jong J.F."/>
            <person name="Lugones L.G."/>
            <person name="Aerts A."/>
            <person name="Kothe E."/>
            <person name="Stajich J.E."/>
            <person name="de Vries R.P."/>
            <person name="Record E."/>
            <person name="Levasseur A."/>
            <person name="Baker S.E."/>
            <person name="Bartholomew K.A."/>
            <person name="Coutinho P.M."/>
            <person name="Erdmann S."/>
            <person name="Fowler T.J."/>
            <person name="Gathman A.C."/>
            <person name="Lombard V."/>
            <person name="Henrissat B."/>
            <person name="Knabe N."/>
            <person name="Kuees U."/>
            <person name="Lilly W.W."/>
            <person name="Lindquist E."/>
            <person name="Lucas S."/>
            <person name="Magnuson J.K."/>
            <person name="Piumi F."/>
            <person name="Raudaskoski M."/>
            <person name="Salamov A."/>
            <person name="Schmutz J."/>
            <person name="Schwarze F.W.M.R."/>
            <person name="vanKuyk P.A."/>
            <person name="Horton J.S."/>
            <person name="Grigoriev I.V."/>
            <person name="Woesten H.A.B."/>
        </authorList>
    </citation>
    <scope>NUCLEOTIDE SEQUENCE [LARGE SCALE GENOMIC DNA]</scope>
    <source>
        <strain evidence="4">H4-8 / FGSC 9210</strain>
    </source>
</reference>
<gene>
    <name evidence="3" type="ORF">SCHCODRAFT_112149</name>
</gene>
<dbReference type="PANTHER" id="PTHR33096">
    <property type="entry name" value="CXC2 DOMAIN-CONTAINING PROTEIN"/>
    <property type="match status" value="1"/>
</dbReference>
<dbReference type="PANTHER" id="PTHR33096:SF1">
    <property type="entry name" value="CXC1-LIKE CYSTEINE CLUSTER ASSOCIATED WITH KDZ TRANSPOSASES DOMAIN-CONTAINING PROTEIN"/>
    <property type="match status" value="1"/>
</dbReference>
<dbReference type="InterPro" id="IPR040521">
    <property type="entry name" value="KDZ"/>
</dbReference>
<organism evidence="4">
    <name type="scientific">Schizophyllum commune (strain H4-8 / FGSC 9210)</name>
    <name type="common">Split gill fungus</name>
    <dbReference type="NCBI Taxonomy" id="578458"/>
    <lineage>
        <taxon>Eukaryota</taxon>
        <taxon>Fungi</taxon>
        <taxon>Dikarya</taxon>
        <taxon>Basidiomycota</taxon>
        <taxon>Agaricomycotina</taxon>
        <taxon>Agaricomycetes</taxon>
        <taxon>Agaricomycetidae</taxon>
        <taxon>Agaricales</taxon>
        <taxon>Schizophyllaceae</taxon>
        <taxon>Schizophyllum</taxon>
    </lineage>
</organism>
<dbReference type="AlphaFoldDB" id="D8QE66"/>
<dbReference type="eggNOG" id="ENOG502S2AH">
    <property type="taxonomic scope" value="Eukaryota"/>
</dbReference>
<dbReference type="STRING" id="578458.D8QE66"/>
<dbReference type="Gene3D" id="3.60.130.30">
    <property type="match status" value="1"/>
</dbReference>
<proteinExistence type="predicted"/>
<accession>D8QE66</accession>
<evidence type="ECO:0000313" key="3">
    <source>
        <dbReference type="EMBL" id="EFI94114.1"/>
    </source>
</evidence>
<feature type="compositionally biased region" description="Basic and acidic residues" evidence="2">
    <location>
        <begin position="625"/>
        <end position="636"/>
    </location>
</feature>
<keyword evidence="1" id="KW-0175">Coiled coil</keyword>
<dbReference type="EMBL" id="GL377310">
    <property type="protein sequence ID" value="EFI94114.1"/>
    <property type="molecule type" value="Genomic_DNA"/>
</dbReference>
<keyword evidence="4" id="KW-1185">Reference proteome</keyword>
<sequence length="1232" mass="136770">MTSAGEKQYYVVALMDALMEHLPSDWTIGFLYDIACQTEASAIKWGIFNGYLHRIQFAVAVFHAYGHDWLCQSLYHPRKRIGFGLTNGKGCERFWSAISKLISYLRVAGFHLRLFTLNAQMLQLAQTSLQDAGAWLTRKRALVQTKREEAKRLLAECGPLADDFSITKGSSQATAQKELDAVLTLEQEVKKAEQAVKAAETGIAGKGKKAAPPRSNATRDADVEAAEAVLRVAQGKYNRKVQQLGVEVQGRLSRLKKNKLLHSRANGVVLLRKVRDAVMSRQLEMERVNRFQNNKNGDSVLRRHVRTAVDRRAGTLKGIVNRYNKACRDLNARIDAQAARSGRCSVRPLKELPAKGLWDLDIDNACWDELRYDFDADEDAPEWMVNPLMRQAIRAVQILDRCVEEEARLAHEERNMVSWFGEEWEAVRRAIRSSLLLPDAPALVNQLVCHRKALLNLAVRWRHHLPTLPGPTANEMDLAIREWAMASCDIAQPQGVAETRVTRRGTVFSDFVPLPDDVDLDELLNDAAGRDDEDDVDLLQSDCEDDYSGWDEDSPAEDGRSSPLTPISDLDDERDYEIGEGNDDPTLPPPRAPLPCVVTGKNSAQHKSKRQRKQKRQAEGAADGANKRRREEKVREAEEYRASWDLDEAPSTSTAYTALRDAGRSGIPAMSTLQGYSYLAWDGIRQFAITIGTRQIIVCILAGRPPAQDWDKRQRGLAMAMEQSATTALSFSTAERDHRRGKFALKSHGISHGGGQKSPRPLRHRPENRQELDRLLGLPVMIQIAHFCSSVFQTWEPEVFQYYADTMAKLFKWKPALRNYKNFAKSVFACMTMNFGPRTITIPHRDFANLCFGFCSITALGQFNADQGGHLVIIPLRLVIRFPPGSSILIPSAILEHFNLPIGNNEHRQTVTQYTAGAIFRFVDNGCQNNDAYYASLDREASAVAVRHLQKTSATVCQPIAKDAKRLSALPQAPARSPGSRRLVPDAPGVGMGLVTPRSGALDIVTGQAIGQGWRGGKLGRARVLRVVCGSELSTEDYSSKFLSLAFNPKPSTSTRAMLGYRTVQPARPSDALGRAFLVLNHHYPAPPVASPRPSPLSVLLLTPPTISLYLLLHRAPQTAPIVPMHHKFDAPSPAARANAREYMFRREKSRVEGALAISRHDPHRVSSTMRKPSSTPSVPSALLYPPHPSHFPPLVETRLVLSTARSSTHCTGEFAVLGSARGAKIDIPGPS</sequence>
<evidence type="ECO:0000313" key="4">
    <source>
        <dbReference type="Proteomes" id="UP000007431"/>
    </source>
</evidence>
<feature type="compositionally biased region" description="Acidic residues" evidence="2">
    <location>
        <begin position="542"/>
        <end position="556"/>
    </location>
</feature>
<name>D8QE66_SCHCM</name>
<evidence type="ECO:0000256" key="1">
    <source>
        <dbReference type="SAM" id="Coils"/>
    </source>
</evidence>
<dbReference type="HOGENOM" id="CLU_267563_0_0_1"/>
<protein>
    <submittedName>
        <fullName evidence="3">Uncharacterized protein</fullName>
    </submittedName>
</protein>
<feature type="region of interest" description="Disordered" evidence="2">
    <location>
        <begin position="542"/>
        <end position="636"/>
    </location>
</feature>
<dbReference type="Pfam" id="PF18758">
    <property type="entry name" value="KDZ"/>
    <property type="match status" value="1"/>
</dbReference>